<protein>
    <recommendedName>
        <fullName evidence="3">Ig-like domain-containing protein</fullName>
    </recommendedName>
</protein>
<dbReference type="EMBL" id="JAOQJU010000013">
    <property type="protein sequence ID" value="MCU6687057.1"/>
    <property type="molecule type" value="Genomic_DNA"/>
</dbReference>
<gene>
    <name evidence="1" type="ORF">OCV99_10945</name>
</gene>
<proteinExistence type="predicted"/>
<dbReference type="RefSeq" id="WP_158370560.1">
    <property type="nucleotide sequence ID" value="NZ_JAOQJU010000013.1"/>
</dbReference>
<reference evidence="1 2" key="1">
    <citation type="journal article" date="2021" name="ISME Commun">
        <title>Automated analysis of genomic sequences facilitates high-throughput and comprehensive description of bacteria.</title>
        <authorList>
            <person name="Hitch T.C.A."/>
        </authorList>
    </citation>
    <scope>NUCLEOTIDE SEQUENCE [LARGE SCALE GENOMIC DNA]</scope>
    <source>
        <strain evidence="1 2">Sanger_03</strain>
    </source>
</reference>
<organism evidence="1 2">
    <name type="scientific">Dorea acetigenes</name>
    <dbReference type="NCBI Taxonomy" id="2981787"/>
    <lineage>
        <taxon>Bacteria</taxon>
        <taxon>Bacillati</taxon>
        <taxon>Bacillota</taxon>
        <taxon>Clostridia</taxon>
        <taxon>Lachnospirales</taxon>
        <taxon>Lachnospiraceae</taxon>
        <taxon>Dorea</taxon>
    </lineage>
</organism>
<accession>A0ABT2RNR3</accession>
<evidence type="ECO:0000313" key="1">
    <source>
        <dbReference type="EMBL" id="MCU6687057.1"/>
    </source>
</evidence>
<evidence type="ECO:0008006" key="3">
    <source>
        <dbReference type="Google" id="ProtNLM"/>
    </source>
</evidence>
<name>A0ABT2RNR3_9FIRM</name>
<evidence type="ECO:0000313" key="2">
    <source>
        <dbReference type="Proteomes" id="UP001652431"/>
    </source>
</evidence>
<dbReference type="Proteomes" id="UP001652431">
    <property type="component" value="Unassembled WGS sequence"/>
</dbReference>
<keyword evidence="2" id="KW-1185">Reference proteome</keyword>
<sequence length="431" mass="49289">MGGEIKKRLFLLLLVLLALYRQQKLFAVEETPLGKYILYCTDSYKNYHYYTSLPEVVIQNRDDRVYTEYRLANGNGGYVEGRLKNQEKISLHEEFKGEKNVLTVWMEDREGERYEEQVLEIRLDQEPPRTQILGADHRMASAGKVELTFLAEDNCELDTWEVSILWKDVEGNESYLSAEDWKETGGRKSQVKTLEQEGVYRIEMYAVDRAGQESRADTQVIIDRTAPVIMKIKDLNGKYMRQFCLSSPVGQYMKDATSCTCEMQLDDKLYRCGEKVTEEGMHRLRITAEDLAGNQTEENVEFIIDRTPPEILVSGIEEGAAYKESAVVQVKLRNPADKLEQVLINGEEMQADGGRNVWEYQISEPGEWEIFVLAEDKAGNRAEKSILFRVTEEDEGYSGQGRKLLLAVGAAAASIFMGAGMVKIRKKEFRE</sequence>
<comment type="caution">
    <text evidence="1">The sequence shown here is derived from an EMBL/GenBank/DDBJ whole genome shotgun (WGS) entry which is preliminary data.</text>
</comment>